<dbReference type="InterPro" id="IPR011055">
    <property type="entry name" value="Dup_hybrid_motif"/>
</dbReference>
<dbReference type="STRING" id="996801.BW723_06460"/>
<gene>
    <name evidence="2" type="ORF">LPB301_03030</name>
</gene>
<protein>
    <recommendedName>
        <fullName evidence="1">M23ase beta-sheet core domain-containing protein</fullName>
    </recommendedName>
</protein>
<dbReference type="AlphaFoldDB" id="A0A1B8U681"/>
<proteinExistence type="predicted"/>
<dbReference type="Proteomes" id="UP000092612">
    <property type="component" value="Unassembled WGS sequence"/>
</dbReference>
<dbReference type="SUPFAM" id="SSF51261">
    <property type="entry name" value="Duplicated hybrid motif"/>
    <property type="match status" value="1"/>
</dbReference>
<dbReference type="EMBL" id="LSFL01000005">
    <property type="protein sequence ID" value="OBY67328.1"/>
    <property type="molecule type" value="Genomic_DNA"/>
</dbReference>
<dbReference type="OrthoDB" id="1112802at2"/>
<evidence type="ECO:0000259" key="1">
    <source>
        <dbReference type="Pfam" id="PF01551"/>
    </source>
</evidence>
<dbReference type="RefSeq" id="WP_068357263.1">
    <property type="nucleotide sequence ID" value="NZ_CP019337.1"/>
</dbReference>
<keyword evidence="3" id="KW-1185">Reference proteome</keyword>
<reference evidence="3" key="1">
    <citation type="submission" date="2016-02" db="EMBL/GenBank/DDBJ databases">
        <title>Paenibacillus sp. LPB0068, isolated from Crassostrea gigas.</title>
        <authorList>
            <person name="Shin S.-K."/>
            <person name="Yi H."/>
        </authorList>
    </citation>
    <scope>NUCLEOTIDE SEQUENCE [LARGE SCALE GENOMIC DNA]</scope>
    <source>
        <strain evidence="3">KCTC 23969</strain>
    </source>
</reference>
<name>A0A1B8U681_9FLAO</name>
<evidence type="ECO:0000313" key="3">
    <source>
        <dbReference type="Proteomes" id="UP000092612"/>
    </source>
</evidence>
<dbReference type="KEGG" id="prn:BW723_06460"/>
<organism evidence="2 3">
    <name type="scientific">Polaribacter reichenbachii</name>
    <dbReference type="NCBI Taxonomy" id="996801"/>
    <lineage>
        <taxon>Bacteria</taxon>
        <taxon>Pseudomonadati</taxon>
        <taxon>Bacteroidota</taxon>
        <taxon>Flavobacteriia</taxon>
        <taxon>Flavobacteriales</taxon>
        <taxon>Flavobacteriaceae</taxon>
    </lineage>
</organism>
<comment type="caution">
    <text evidence="2">The sequence shown here is derived from an EMBL/GenBank/DDBJ whole genome shotgun (WGS) entry which is preliminary data.</text>
</comment>
<evidence type="ECO:0000313" key="2">
    <source>
        <dbReference type="EMBL" id="OBY67328.1"/>
    </source>
</evidence>
<accession>A0A1B8U681</accession>
<sequence length="321" mass="36937">MISRKISFSILCFLCVNLIFSQNYKRSINYKRNDDKSITFNYSSDIPGSVLVILTFTRLENASANVIKRTVEGYGGQIYTLKPLNSSGGISFSYRSRMFYGNVKAKPDETFKYILPFKKNKKVKVRNLNFLGKKFGNAAPKNWKSWQFLMKPNDTILAIRKGIVISVSDEAKSDKTKKYGYRSNSNSIKIEHKDGTIANYSVLKENSIMVKVGDIVYPSAPIALAGSYDSEENSQVRLSIYYLDKKILNYDFNQRENENLQNKTHLYSYINPHFQILDGNSTKLEPNTFYSGGFDDSIIELEMTKREKRKWKKNGLLIKIR</sequence>
<dbReference type="InterPro" id="IPR016047">
    <property type="entry name" value="M23ase_b-sheet_dom"/>
</dbReference>
<dbReference type="Pfam" id="PF01551">
    <property type="entry name" value="Peptidase_M23"/>
    <property type="match status" value="1"/>
</dbReference>
<dbReference type="Gene3D" id="2.70.70.10">
    <property type="entry name" value="Glucose Permease (Domain IIA)"/>
    <property type="match status" value="1"/>
</dbReference>
<feature type="domain" description="M23ase beta-sheet core" evidence="1">
    <location>
        <begin position="143"/>
        <end position="243"/>
    </location>
</feature>